<feature type="region of interest" description="Disordered" evidence="1">
    <location>
        <begin position="1"/>
        <end position="40"/>
    </location>
</feature>
<reference evidence="4" key="1">
    <citation type="submission" date="2025-08" db="UniProtKB">
        <authorList>
            <consortium name="RefSeq"/>
        </authorList>
    </citation>
    <scope>IDENTIFICATION</scope>
</reference>
<dbReference type="InterPro" id="IPR002589">
    <property type="entry name" value="Macro_dom"/>
</dbReference>
<evidence type="ECO:0000256" key="1">
    <source>
        <dbReference type="SAM" id="MobiDB-lite"/>
    </source>
</evidence>
<name>A0A6P7U8D9_9MOLL</name>
<feature type="domain" description="Macro" evidence="2">
    <location>
        <begin position="79"/>
        <end position="128"/>
    </location>
</feature>
<gene>
    <name evidence="4" type="primary">LOC115231353</name>
</gene>
<evidence type="ECO:0000259" key="2">
    <source>
        <dbReference type="PROSITE" id="PS51154"/>
    </source>
</evidence>
<dbReference type="AlphaFoldDB" id="A0A6P7U8D9"/>
<dbReference type="PANTHER" id="PTHR11106">
    <property type="entry name" value="GANGLIOSIDE INDUCED DIFFERENTIATION ASSOCIATED PROTEIN 2-RELATED"/>
    <property type="match status" value="1"/>
</dbReference>
<proteinExistence type="predicted"/>
<dbReference type="RefSeq" id="XP_029657256.1">
    <property type="nucleotide sequence ID" value="XM_029801396.2"/>
</dbReference>
<protein>
    <submittedName>
        <fullName evidence="4">ADP-ribose glycohydrolase MACROD1-like</fullName>
    </submittedName>
</protein>
<dbReference type="SUPFAM" id="SSF52949">
    <property type="entry name" value="Macro domain-like"/>
    <property type="match status" value="1"/>
</dbReference>
<sequence length="128" mass="14333">MICSQDGRKQQNGREENGDYEDKKQPKHNKQEGRENSTDYLSISNIQTWPEYFVTSISPQKSDKDIVEKQSGWSAGDDVKIYSVNPDINKKISLHKGDITKLKVDVIVNAANSSLLGGGGGKLMRFCR</sequence>
<evidence type="ECO:0000313" key="4">
    <source>
        <dbReference type="RefSeq" id="XP_029657256.1"/>
    </source>
</evidence>
<dbReference type="Proteomes" id="UP000515154">
    <property type="component" value="Unplaced"/>
</dbReference>
<accession>A0A6P7U8D9</accession>
<dbReference type="InterPro" id="IPR043472">
    <property type="entry name" value="Macro_dom-like"/>
</dbReference>
<dbReference type="PROSITE" id="PS51154">
    <property type="entry name" value="MACRO"/>
    <property type="match status" value="1"/>
</dbReference>
<dbReference type="KEGG" id="osn:115231353"/>
<evidence type="ECO:0000313" key="3">
    <source>
        <dbReference type="Proteomes" id="UP000515154"/>
    </source>
</evidence>
<organism evidence="3 4">
    <name type="scientific">Octopus sinensis</name>
    <name type="common">East Asian common octopus</name>
    <dbReference type="NCBI Taxonomy" id="2607531"/>
    <lineage>
        <taxon>Eukaryota</taxon>
        <taxon>Metazoa</taxon>
        <taxon>Spiralia</taxon>
        <taxon>Lophotrochozoa</taxon>
        <taxon>Mollusca</taxon>
        <taxon>Cephalopoda</taxon>
        <taxon>Coleoidea</taxon>
        <taxon>Octopodiformes</taxon>
        <taxon>Octopoda</taxon>
        <taxon>Incirrata</taxon>
        <taxon>Octopodidae</taxon>
        <taxon>Octopus</taxon>
    </lineage>
</organism>
<feature type="compositionally biased region" description="Basic and acidic residues" evidence="1">
    <location>
        <begin position="1"/>
        <end position="37"/>
    </location>
</feature>
<keyword evidence="3" id="KW-1185">Reference proteome</keyword>
<dbReference type="PANTHER" id="PTHR11106:SF27">
    <property type="entry name" value="MACRO DOMAIN-CONTAINING PROTEIN"/>
    <property type="match status" value="1"/>
</dbReference>
<dbReference type="Gene3D" id="3.40.220.10">
    <property type="entry name" value="Leucine Aminopeptidase, subunit E, domain 1"/>
    <property type="match status" value="1"/>
</dbReference>